<evidence type="ECO:0000313" key="1">
    <source>
        <dbReference type="EMBL" id="KAH7948718.1"/>
    </source>
</evidence>
<dbReference type="EMBL" id="CM023474">
    <property type="protein sequence ID" value="KAH7948718.1"/>
    <property type="molecule type" value="Genomic_DNA"/>
</dbReference>
<keyword evidence="2" id="KW-1185">Reference proteome</keyword>
<organism evidence="1 2">
    <name type="scientific">Dermacentor silvarum</name>
    <name type="common">Tick</name>
    <dbReference type="NCBI Taxonomy" id="543639"/>
    <lineage>
        <taxon>Eukaryota</taxon>
        <taxon>Metazoa</taxon>
        <taxon>Ecdysozoa</taxon>
        <taxon>Arthropoda</taxon>
        <taxon>Chelicerata</taxon>
        <taxon>Arachnida</taxon>
        <taxon>Acari</taxon>
        <taxon>Parasitiformes</taxon>
        <taxon>Ixodida</taxon>
        <taxon>Ixodoidea</taxon>
        <taxon>Ixodidae</taxon>
        <taxon>Rhipicephalinae</taxon>
        <taxon>Dermacentor</taxon>
    </lineage>
</organism>
<proteinExistence type="predicted"/>
<accession>A0ACB8CNT3</accession>
<evidence type="ECO:0000313" key="2">
    <source>
        <dbReference type="Proteomes" id="UP000821865"/>
    </source>
</evidence>
<comment type="caution">
    <text evidence="1">The sequence shown here is derived from an EMBL/GenBank/DDBJ whole genome shotgun (WGS) entry which is preliminary data.</text>
</comment>
<dbReference type="Proteomes" id="UP000821865">
    <property type="component" value="Chromosome 5"/>
</dbReference>
<protein>
    <submittedName>
        <fullName evidence="1">Uncharacterized protein</fullName>
    </submittedName>
</protein>
<gene>
    <name evidence="1" type="ORF">HPB49_001182</name>
</gene>
<sequence>MWTENSSPALQILHLAFGIGGFVGPFIARPFLSNSDGGNATISNTTDNVYLTQNNIAYQPVDMILLEQVTTSPANMPSRNKLWLDLGRTCNLNLRNLGMVGGGKLHDTYNTQLVSILATAATCITVTMIPLSGILALAHVNMFLCGLSMAAFSTGANVWIIRMWRENSSPALQLYHLAFGIGGFAGPFIARPFLSNSDGGNSTAPNTTDNVYLNQRNIAYPPVNLVELANSSTAQNGTGESSVYFAFGIVGAFCLILTISMIVLYITDNADFKPAIPEDESSTAAEEPCNPALFTRIIVATMCMYIGIYVALEWTTSQMVASFAIKSELHFSKSLSSRVESVFFFSFAASRLTASLITIKVSAFWMLVSAHVILLPTAVTLALLGSSSSTVLWLSSALFGVGQGPIYAALISWTSGHINLNNKMMSLVVLTEGIGSMSAPVIVGQFLDKDPNVFLYVCLTTVALCAVIFISMYLYVRRARRRSDDKELLVNKTDN</sequence>
<name>A0ACB8CNT3_DERSI</name>
<reference evidence="1" key="1">
    <citation type="submission" date="2020-05" db="EMBL/GenBank/DDBJ databases">
        <title>Large-scale comparative analyses of tick genomes elucidate their genetic diversity and vector capacities.</title>
        <authorList>
            <person name="Jia N."/>
            <person name="Wang J."/>
            <person name="Shi W."/>
            <person name="Du L."/>
            <person name="Sun Y."/>
            <person name="Zhan W."/>
            <person name="Jiang J."/>
            <person name="Wang Q."/>
            <person name="Zhang B."/>
            <person name="Ji P."/>
            <person name="Sakyi L.B."/>
            <person name="Cui X."/>
            <person name="Yuan T."/>
            <person name="Jiang B."/>
            <person name="Yang W."/>
            <person name="Lam T.T.-Y."/>
            <person name="Chang Q."/>
            <person name="Ding S."/>
            <person name="Wang X."/>
            <person name="Zhu J."/>
            <person name="Ruan X."/>
            <person name="Zhao L."/>
            <person name="Wei J."/>
            <person name="Que T."/>
            <person name="Du C."/>
            <person name="Cheng J."/>
            <person name="Dai P."/>
            <person name="Han X."/>
            <person name="Huang E."/>
            <person name="Gao Y."/>
            <person name="Liu J."/>
            <person name="Shao H."/>
            <person name="Ye R."/>
            <person name="Li L."/>
            <person name="Wei W."/>
            <person name="Wang X."/>
            <person name="Wang C."/>
            <person name="Yang T."/>
            <person name="Huo Q."/>
            <person name="Li W."/>
            <person name="Guo W."/>
            <person name="Chen H."/>
            <person name="Zhou L."/>
            <person name="Ni X."/>
            <person name="Tian J."/>
            <person name="Zhou Y."/>
            <person name="Sheng Y."/>
            <person name="Liu T."/>
            <person name="Pan Y."/>
            <person name="Xia L."/>
            <person name="Li J."/>
            <person name="Zhao F."/>
            <person name="Cao W."/>
        </authorList>
    </citation>
    <scope>NUCLEOTIDE SEQUENCE</scope>
    <source>
        <strain evidence="1">Dsil-2018</strain>
    </source>
</reference>